<feature type="active site" description="Proton acceptor" evidence="2">
    <location>
        <position position="107"/>
    </location>
</feature>
<comment type="catalytic activity">
    <reaction evidence="2">
        <text>aldehydo-D-ribose 5-phosphate = D-ribulose 5-phosphate</text>
        <dbReference type="Rhea" id="RHEA:14657"/>
        <dbReference type="ChEBI" id="CHEBI:58121"/>
        <dbReference type="ChEBI" id="CHEBI:58273"/>
        <dbReference type="EC" id="5.3.1.6"/>
    </reaction>
</comment>
<reference evidence="4" key="1">
    <citation type="journal article" date="2019" name="Int. J. Syst. Evol. Microbiol.">
        <title>The Global Catalogue of Microorganisms (GCM) 10K type strain sequencing project: providing services to taxonomists for standard genome sequencing and annotation.</title>
        <authorList>
            <consortium name="The Broad Institute Genomics Platform"/>
            <consortium name="The Broad Institute Genome Sequencing Center for Infectious Disease"/>
            <person name="Wu L."/>
            <person name="Ma J."/>
        </authorList>
    </citation>
    <scope>NUCLEOTIDE SEQUENCE [LARGE SCALE GENOMIC DNA]</scope>
    <source>
        <strain evidence="4">NBRC 100033</strain>
    </source>
</reference>
<dbReference type="NCBIfam" id="NF001924">
    <property type="entry name" value="PRK00702.1"/>
    <property type="match status" value="1"/>
</dbReference>
<evidence type="ECO:0000256" key="1">
    <source>
        <dbReference type="ARBA" id="ARBA00023235"/>
    </source>
</evidence>
<dbReference type="Pfam" id="PF06026">
    <property type="entry name" value="Rib_5-P_isom_A"/>
    <property type="match status" value="1"/>
</dbReference>
<feature type="binding site" evidence="2">
    <location>
        <begin position="32"/>
        <end position="35"/>
    </location>
    <ligand>
        <name>substrate</name>
    </ligand>
</feature>
<dbReference type="EC" id="5.3.1.6" evidence="2"/>
<gene>
    <name evidence="2 3" type="primary">rpiA</name>
    <name evidence="3" type="ORF">GCM10007878_23000</name>
</gene>
<comment type="pathway">
    <text evidence="2">Carbohydrate degradation; pentose phosphate pathway; D-ribose 5-phosphate from D-ribulose 5-phosphate (non-oxidative stage): step 1/1.</text>
</comment>
<evidence type="ECO:0000313" key="3">
    <source>
        <dbReference type="EMBL" id="GLR64862.1"/>
    </source>
</evidence>
<dbReference type="SUPFAM" id="SSF75445">
    <property type="entry name" value="D-ribose-5-phosphate isomerase (RpiA), lid domain"/>
    <property type="match status" value="1"/>
</dbReference>
<dbReference type="InterPro" id="IPR020672">
    <property type="entry name" value="Ribose5P_isomerase_typA_subgr"/>
</dbReference>
<dbReference type="PANTHER" id="PTHR11934:SF0">
    <property type="entry name" value="RIBOSE-5-PHOSPHATE ISOMERASE"/>
    <property type="match status" value="1"/>
</dbReference>
<dbReference type="GO" id="GO:0016853">
    <property type="term" value="F:isomerase activity"/>
    <property type="evidence" value="ECO:0007669"/>
    <property type="project" value="UniProtKB-KW"/>
</dbReference>
<accession>A0ABQ5ZZN9</accession>
<dbReference type="SUPFAM" id="SSF100950">
    <property type="entry name" value="NagB/RpiA/CoA transferase-like"/>
    <property type="match status" value="1"/>
</dbReference>
<keyword evidence="1 2" id="KW-0413">Isomerase</keyword>
<dbReference type="InterPro" id="IPR004788">
    <property type="entry name" value="Ribose5P_isomerase_type_A"/>
</dbReference>
<dbReference type="CDD" id="cd01398">
    <property type="entry name" value="RPI_A"/>
    <property type="match status" value="1"/>
</dbReference>
<sequence>MNQNEMKQAVAKAALDEIRHKLEKDMIIGIGTGSTANFFIDELAKLKQDFDGAVASSEASAERLKAHGIRLVDLNSAGQLPFYIDGADEINGRLQMIKGGGAALTREKIVAACSDTFICIADQSKQVDILGEFPLPVEVLPMARSHVGRELVKIGADPQWRQGVTTDNGNWIIDCYNFKLDDPIKLESMINNITGVVCNGIFAHRQADILLLGSSEGVERLVYPSN</sequence>
<organism evidence="3 4">
    <name type="scientific">Marinospirillum insulare</name>
    <dbReference type="NCBI Taxonomy" id="217169"/>
    <lineage>
        <taxon>Bacteria</taxon>
        <taxon>Pseudomonadati</taxon>
        <taxon>Pseudomonadota</taxon>
        <taxon>Gammaproteobacteria</taxon>
        <taxon>Oceanospirillales</taxon>
        <taxon>Oceanospirillaceae</taxon>
        <taxon>Marinospirillum</taxon>
    </lineage>
</organism>
<comment type="similarity">
    <text evidence="2">Belongs to the ribose 5-phosphate isomerase family.</text>
</comment>
<comment type="function">
    <text evidence="2">Catalyzes the reversible conversion of ribose-5-phosphate to ribulose 5-phosphate.</text>
</comment>
<feature type="binding site" evidence="2">
    <location>
        <begin position="85"/>
        <end position="88"/>
    </location>
    <ligand>
        <name>substrate</name>
    </ligand>
</feature>
<dbReference type="Proteomes" id="UP001156682">
    <property type="component" value="Unassembled WGS sequence"/>
</dbReference>
<comment type="caution">
    <text evidence="3">The sequence shown here is derived from an EMBL/GenBank/DDBJ whole genome shotgun (WGS) entry which is preliminary data.</text>
</comment>
<feature type="binding site" evidence="2">
    <location>
        <position position="125"/>
    </location>
    <ligand>
        <name>substrate</name>
    </ligand>
</feature>
<dbReference type="Gene3D" id="3.30.70.260">
    <property type="match status" value="1"/>
</dbReference>
<dbReference type="PANTHER" id="PTHR11934">
    <property type="entry name" value="RIBOSE-5-PHOSPHATE ISOMERASE"/>
    <property type="match status" value="1"/>
</dbReference>
<dbReference type="InterPro" id="IPR037171">
    <property type="entry name" value="NagB/RpiA_transferase-like"/>
</dbReference>
<dbReference type="Gene3D" id="3.40.50.1360">
    <property type="match status" value="1"/>
</dbReference>
<dbReference type="EMBL" id="BSOR01000039">
    <property type="protein sequence ID" value="GLR64862.1"/>
    <property type="molecule type" value="Genomic_DNA"/>
</dbReference>
<protein>
    <recommendedName>
        <fullName evidence="2">Ribose-5-phosphate isomerase A</fullName>
        <ecNumber evidence="2">5.3.1.6</ecNumber>
    </recommendedName>
    <alternativeName>
        <fullName evidence="2">Phosphoriboisomerase A</fullName>
        <shortName evidence="2">PRI</shortName>
    </alternativeName>
</protein>
<dbReference type="RefSeq" id="WP_027850531.1">
    <property type="nucleotide sequence ID" value="NZ_BSOR01000039.1"/>
</dbReference>
<name>A0ABQ5ZZN9_9GAMM</name>
<evidence type="ECO:0000313" key="4">
    <source>
        <dbReference type="Proteomes" id="UP001156682"/>
    </source>
</evidence>
<comment type="subunit">
    <text evidence="2">Homodimer.</text>
</comment>
<feature type="binding site" evidence="2">
    <location>
        <begin position="98"/>
        <end position="101"/>
    </location>
    <ligand>
        <name>substrate</name>
    </ligand>
</feature>
<dbReference type="NCBIfam" id="TIGR00021">
    <property type="entry name" value="rpiA"/>
    <property type="match status" value="1"/>
</dbReference>
<proteinExistence type="inferred from homology"/>
<evidence type="ECO:0000256" key="2">
    <source>
        <dbReference type="HAMAP-Rule" id="MF_00170"/>
    </source>
</evidence>
<dbReference type="HAMAP" id="MF_00170">
    <property type="entry name" value="Rib_5P_isom_A"/>
    <property type="match status" value="1"/>
</dbReference>
<keyword evidence="4" id="KW-1185">Reference proteome</keyword>